<dbReference type="PANTHER" id="PTHR22935">
    <property type="entry name" value="PENICILLIN-BINDING PROTEIN"/>
    <property type="match status" value="1"/>
</dbReference>
<comment type="caution">
    <text evidence="4">The sequence shown here is derived from an EMBL/GenBank/DDBJ whole genome shotgun (WGS) entry which is preliminary data.</text>
</comment>
<protein>
    <submittedName>
        <fullName evidence="4">Beta-lactamase family</fullName>
    </submittedName>
</protein>
<keyword evidence="5" id="KW-1185">Reference proteome</keyword>
<feature type="signal peptide" evidence="1">
    <location>
        <begin position="1"/>
        <end position="20"/>
    </location>
</feature>
<evidence type="ECO:0000313" key="5">
    <source>
        <dbReference type="Proteomes" id="UP000554235"/>
    </source>
</evidence>
<evidence type="ECO:0000313" key="4">
    <source>
        <dbReference type="EMBL" id="KAF4462206.1"/>
    </source>
</evidence>
<feature type="domain" description="Beta-lactamase-related" evidence="2">
    <location>
        <begin position="110"/>
        <end position="440"/>
    </location>
</feature>
<dbReference type="Gene3D" id="3.40.710.10">
    <property type="entry name" value="DD-peptidase/beta-lactamase superfamily"/>
    <property type="match status" value="1"/>
</dbReference>
<evidence type="ECO:0000256" key="1">
    <source>
        <dbReference type="SAM" id="SignalP"/>
    </source>
</evidence>
<organism evidence="4 5">
    <name type="scientific">Fusarium albosuccineum</name>
    <dbReference type="NCBI Taxonomy" id="1237068"/>
    <lineage>
        <taxon>Eukaryota</taxon>
        <taxon>Fungi</taxon>
        <taxon>Dikarya</taxon>
        <taxon>Ascomycota</taxon>
        <taxon>Pezizomycotina</taxon>
        <taxon>Sordariomycetes</taxon>
        <taxon>Hypocreomycetidae</taxon>
        <taxon>Hypocreales</taxon>
        <taxon>Nectriaceae</taxon>
        <taxon>Fusarium</taxon>
        <taxon>Fusarium decemcellulare species complex</taxon>
    </lineage>
</organism>
<evidence type="ECO:0000259" key="3">
    <source>
        <dbReference type="Pfam" id="PF26335"/>
    </source>
</evidence>
<dbReference type="InterPro" id="IPR058664">
    <property type="entry name" value="ARB_00930-like_C"/>
</dbReference>
<accession>A0A8H4L510</accession>
<proteinExistence type="predicted"/>
<dbReference type="Pfam" id="PF00144">
    <property type="entry name" value="Beta-lactamase"/>
    <property type="match status" value="1"/>
</dbReference>
<sequence>MFSRNTLVTLLPLLGSPVWADHLGPRYPPPRDLTSKGSIVAASWENFTATLDEGLKVTPKDATKNAALAEWIQFQNVTFSVGVFSTRDDKAASQLQYHYSSPLTNEAEFGTKNVSGDTIYGIASITKLFTIYSALMNLDEGDWERPLTHFFPQLADTAKKAKGNPTEHIQWDTITPLALANQIAGLPRDGWPLSPGEMITNAIADPESNYELGFPPLDIHKDPILSTIPCNDYMDASSEGFVLCADGFDEYDNYVESQEQRPPTFLPWTTPAYSNTGFVILGAILQNVTGKNIDELFPDGLFDPLDMSRTFTQTPPKDKWDNFVIPGNETNVAALEPLNTTKSSGALMSTTNDLAKFGTSILNHTLLSGDVTRKWMRPRSHTARLDYSVGAPWEIPRFVDPETGVVTDIYTKSGQGSLYAGFFGLVPEFDIGFSILAAHTDANLALSAAGTVGDVLANTLIPAMLKQAAAEAASNFEGTYVSTKEGLNSSITITRNKTEGAPPGLTISSFISNGSDYVSLMSQGNPKIAQTRLVPTVIDDKKSGKIAMRALTGLDAPKEKTGPFSSLISSDWILAGSGSYGAVDTELFIFDVDEDGKATAVSPLAFRVKLERNDY</sequence>
<dbReference type="PANTHER" id="PTHR22935:SF97">
    <property type="entry name" value="BETA-LACTAMASE-RELATED DOMAIN-CONTAINING PROTEIN"/>
    <property type="match status" value="1"/>
</dbReference>
<reference evidence="4 5" key="1">
    <citation type="submission" date="2020-01" db="EMBL/GenBank/DDBJ databases">
        <title>Identification and distribution of gene clusters putatively required for synthesis of sphingolipid metabolism inhibitors in phylogenetically diverse species of the filamentous fungus Fusarium.</title>
        <authorList>
            <person name="Kim H.-S."/>
            <person name="Busman M."/>
            <person name="Brown D.W."/>
            <person name="Divon H."/>
            <person name="Uhlig S."/>
            <person name="Proctor R.H."/>
        </authorList>
    </citation>
    <scope>NUCLEOTIDE SEQUENCE [LARGE SCALE GENOMIC DNA]</scope>
    <source>
        <strain evidence="4 5">NRRL 20459</strain>
    </source>
</reference>
<feature type="chain" id="PRO_5034060988" evidence="1">
    <location>
        <begin position="21"/>
        <end position="615"/>
    </location>
</feature>
<evidence type="ECO:0000259" key="2">
    <source>
        <dbReference type="Pfam" id="PF00144"/>
    </source>
</evidence>
<dbReference type="SUPFAM" id="SSF56601">
    <property type="entry name" value="beta-lactamase/transpeptidase-like"/>
    <property type="match status" value="1"/>
</dbReference>
<keyword evidence="1" id="KW-0732">Signal</keyword>
<feature type="domain" description="Beta-lactamase-like ARB-00930-like C-terminal" evidence="3">
    <location>
        <begin position="468"/>
        <end position="613"/>
    </location>
</feature>
<dbReference type="Pfam" id="PF26335">
    <property type="entry name" value="ARB_00930_C"/>
    <property type="match status" value="1"/>
</dbReference>
<dbReference type="InterPro" id="IPR012338">
    <property type="entry name" value="Beta-lactam/transpept-like"/>
</dbReference>
<gene>
    <name evidence="4" type="ORF">FALBO_10986</name>
</gene>
<dbReference type="AlphaFoldDB" id="A0A8H4L510"/>
<dbReference type="InterPro" id="IPR051478">
    <property type="entry name" value="Beta-lactamase-like_AB/R"/>
</dbReference>
<dbReference type="OrthoDB" id="10250282at2759"/>
<dbReference type="Proteomes" id="UP000554235">
    <property type="component" value="Unassembled WGS sequence"/>
</dbReference>
<dbReference type="EMBL" id="JAADYS010001572">
    <property type="protein sequence ID" value="KAF4462206.1"/>
    <property type="molecule type" value="Genomic_DNA"/>
</dbReference>
<name>A0A8H4L510_9HYPO</name>
<dbReference type="InterPro" id="IPR001466">
    <property type="entry name" value="Beta-lactam-related"/>
</dbReference>